<evidence type="ECO:0000256" key="1">
    <source>
        <dbReference type="SAM" id="MobiDB-lite"/>
    </source>
</evidence>
<evidence type="ECO:0008006" key="4">
    <source>
        <dbReference type="Google" id="ProtNLM"/>
    </source>
</evidence>
<dbReference type="RefSeq" id="WP_211612088.1">
    <property type="nucleotide sequence ID" value="NZ_CAJNBK010000007.1"/>
</dbReference>
<feature type="region of interest" description="Disordered" evidence="1">
    <location>
        <begin position="46"/>
        <end position="67"/>
    </location>
</feature>
<dbReference type="Proteomes" id="UP000672526">
    <property type="component" value="Unassembled WGS sequence"/>
</dbReference>
<sequence length="267" mass="31383">MTARNFTTFYLAKVDLPVVLEPHKFYVSEARKRLLAQFSDIEREAQEAEAEHLETSGRNFDPDRDDPADAYEDAYQKGVSRWMALTEMQNTITLALTAGMFHQFDKALRDKAVREFSHWLDREKIGPIIWDLGFPRLMELLEWLGMEIVEKDFFRKLDACRQVVNVYKHGDGNAHRDLSSKFPEYYGRFKEEDLPWFRARHEDLTVSEAQFVEFSDAITAFWLNIPEYSFWSQSREAPTWLGLEIKKQEKRLDKMNSTLPARGGRID</sequence>
<keyword evidence="3" id="KW-1185">Reference proteome</keyword>
<evidence type="ECO:0000313" key="3">
    <source>
        <dbReference type="Proteomes" id="UP000672526"/>
    </source>
</evidence>
<evidence type="ECO:0000313" key="2">
    <source>
        <dbReference type="EMBL" id="CAE6754657.1"/>
    </source>
</evidence>
<proteinExistence type="predicted"/>
<protein>
    <recommendedName>
        <fullName evidence="4">Tail assembly chaperone</fullName>
    </recommendedName>
</protein>
<name>A0ABM8RIC2_9BURK</name>
<gene>
    <name evidence="2" type="ORF">R69888_03125</name>
</gene>
<accession>A0ABM8RIC2</accession>
<dbReference type="EMBL" id="CAJNBK010000007">
    <property type="protein sequence ID" value="CAE6754657.1"/>
    <property type="molecule type" value="Genomic_DNA"/>
</dbReference>
<reference evidence="2 3" key="1">
    <citation type="submission" date="2021-02" db="EMBL/GenBank/DDBJ databases">
        <authorList>
            <person name="Vanwijnsberghe S."/>
        </authorList>
    </citation>
    <scope>NUCLEOTIDE SEQUENCE [LARGE SCALE GENOMIC DNA]</scope>
    <source>
        <strain evidence="2 3">LMG 31837</strain>
    </source>
</reference>
<organism evidence="2 3">
    <name type="scientific">Paraburkholderia haematera</name>
    <dbReference type="NCBI Taxonomy" id="2793077"/>
    <lineage>
        <taxon>Bacteria</taxon>
        <taxon>Pseudomonadati</taxon>
        <taxon>Pseudomonadota</taxon>
        <taxon>Betaproteobacteria</taxon>
        <taxon>Burkholderiales</taxon>
        <taxon>Burkholderiaceae</taxon>
        <taxon>Paraburkholderia</taxon>
    </lineage>
</organism>
<comment type="caution">
    <text evidence="2">The sequence shown here is derived from an EMBL/GenBank/DDBJ whole genome shotgun (WGS) entry which is preliminary data.</text>
</comment>